<dbReference type="RefSeq" id="WP_091541787.1">
    <property type="nucleotide sequence ID" value="NZ_FONY01000008.1"/>
</dbReference>
<dbReference type="GO" id="GO:0000156">
    <property type="term" value="F:phosphorelay response regulator activity"/>
    <property type="evidence" value="ECO:0007669"/>
    <property type="project" value="TreeGrafter"/>
</dbReference>
<keyword evidence="8" id="KW-1133">Transmembrane helix</keyword>
<dbReference type="InterPro" id="IPR036097">
    <property type="entry name" value="HisK_dim/P_sf"/>
</dbReference>
<dbReference type="InterPro" id="IPR011990">
    <property type="entry name" value="TPR-like_helical_dom_sf"/>
</dbReference>
<feature type="repeat" description="TPR" evidence="6">
    <location>
        <begin position="166"/>
        <end position="199"/>
    </location>
</feature>
<dbReference type="GO" id="GO:0007234">
    <property type="term" value="P:osmosensory signaling via phosphorelay pathway"/>
    <property type="evidence" value="ECO:0007669"/>
    <property type="project" value="TreeGrafter"/>
</dbReference>
<gene>
    <name evidence="10" type="ORF">SAMN04488541_100840</name>
</gene>
<evidence type="ECO:0000256" key="7">
    <source>
        <dbReference type="SAM" id="Coils"/>
    </source>
</evidence>
<dbReference type="InterPro" id="IPR003594">
    <property type="entry name" value="HATPase_dom"/>
</dbReference>
<protein>
    <recommendedName>
        <fullName evidence="2">histidine kinase</fullName>
        <ecNumber evidence="2">2.7.13.3</ecNumber>
    </recommendedName>
</protein>
<evidence type="ECO:0000256" key="2">
    <source>
        <dbReference type="ARBA" id="ARBA00012438"/>
    </source>
</evidence>
<feature type="domain" description="Histidine kinase" evidence="9">
    <location>
        <begin position="462"/>
        <end position="677"/>
    </location>
</feature>
<dbReference type="InterPro" id="IPR004358">
    <property type="entry name" value="Sig_transdc_His_kin-like_C"/>
</dbReference>
<evidence type="ECO:0000256" key="8">
    <source>
        <dbReference type="SAM" id="Phobius"/>
    </source>
</evidence>
<dbReference type="InterPro" id="IPR050351">
    <property type="entry name" value="BphY/WalK/GraS-like"/>
</dbReference>
<evidence type="ECO:0000256" key="4">
    <source>
        <dbReference type="ARBA" id="ARBA00022679"/>
    </source>
</evidence>
<keyword evidence="6" id="KW-0802">TPR repeat</keyword>
<keyword evidence="5 10" id="KW-0418">Kinase</keyword>
<keyword evidence="4" id="KW-0808">Transferase</keyword>
<proteinExistence type="predicted"/>
<name>A0A1I2DVU7_9BACT</name>
<dbReference type="SMART" id="SM00387">
    <property type="entry name" value="HATPase_c"/>
    <property type="match status" value="1"/>
</dbReference>
<feature type="repeat" description="TPR" evidence="6">
    <location>
        <begin position="246"/>
        <end position="279"/>
    </location>
</feature>
<dbReference type="AlphaFoldDB" id="A0A1I2DVU7"/>
<dbReference type="InterPro" id="IPR019734">
    <property type="entry name" value="TPR_rpt"/>
</dbReference>
<evidence type="ECO:0000313" key="11">
    <source>
        <dbReference type="Proteomes" id="UP000199513"/>
    </source>
</evidence>
<dbReference type="PROSITE" id="PS50005">
    <property type="entry name" value="TPR"/>
    <property type="match status" value="3"/>
</dbReference>
<evidence type="ECO:0000256" key="3">
    <source>
        <dbReference type="ARBA" id="ARBA00022553"/>
    </source>
</evidence>
<dbReference type="CDD" id="cd00082">
    <property type="entry name" value="HisKA"/>
    <property type="match status" value="1"/>
</dbReference>
<comment type="catalytic activity">
    <reaction evidence="1">
        <text>ATP + protein L-histidine = ADP + protein N-phospho-L-histidine.</text>
        <dbReference type="EC" id="2.7.13.3"/>
    </reaction>
</comment>
<dbReference type="OrthoDB" id="9767435at2"/>
<dbReference type="SUPFAM" id="SSF48452">
    <property type="entry name" value="TPR-like"/>
    <property type="match status" value="2"/>
</dbReference>
<dbReference type="GO" id="GO:0000155">
    <property type="term" value="F:phosphorelay sensor kinase activity"/>
    <property type="evidence" value="ECO:0007669"/>
    <property type="project" value="InterPro"/>
</dbReference>
<dbReference type="Pfam" id="PF02518">
    <property type="entry name" value="HATPase_c"/>
    <property type="match status" value="1"/>
</dbReference>
<feature type="transmembrane region" description="Helical" evidence="8">
    <location>
        <begin position="356"/>
        <end position="377"/>
    </location>
</feature>
<evidence type="ECO:0000313" key="10">
    <source>
        <dbReference type="EMBL" id="SFE84725.1"/>
    </source>
</evidence>
<organism evidence="10 11">
    <name type="scientific">Thermoflexibacter ruber</name>
    <dbReference type="NCBI Taxonomy" id="1003"/>
    <lineage>
        <taxon>Bacteria</taxon>
        <taxon>Pseudomonadati</taxon>
        <taxon>Bacteroidota</taxon>
        <taxon>Cytophagia</taxon>
        <taxon>Cytophagales</taxon>
        <taxon>Thermoflexibacteraceae</taxon>
        <taxon>Thermoflexibacter</taxon>
    </lineage>
</organism>
<dbReference type="InterPro" id="IPR003661">
    <property type="entry name" value="HisK_dim/P_dom"/>
</dbReference>
<dbReference type="Pfam" id="PF13424">
    <property type="entry name" value="TPR_12"/>
    <property type="match status" value="2"/>
</dbReference>
<keyword evidence="7" id="KW-0175">Coiled coil</keyword>
<feature type="repeat" description="TPR" evidence="6">
    <location>
        <begin position="206"/>
        <end position="239"/>
    </location>
</feature>
<dbReference type="Gene3D" id="1.25.40.10">
    <property type="entry name" value="Tetratricopeptide repeat domain"/>
    <property type="match status" value="2"/>
</dbReference>
<keyword evidence="8" id="KW-0812">Transmembrane</keyword>
<reference evidence="10 11" key="1">
    <citation type="submission" date="2016-10" db="EMBL/GenBank/DDBJ databases">
        <authorList>
            <person name="de Groot N.N."/>
        </authorList>
    </citation>
    <scope>NUCLEOTIDE SEQUENCE [LARGE SCALE GENOMIC DNA]</scope>
    <source>
        <strain>GEY</strain>
        <strain evidence="11">DSM 9560</strain>
    </source>
</reference>
<dbReference type="PRINTS" id="PR00344">
    <property type="entry name" value="BCTRLSENSOR"/>
</dbReference>
<dbReference type="Gene3D" id="3.30.565.10">
    <property type="entry name" value="Histidine kinase-like ATPase, C-terminal domain"/>
    <property type="match status" value="1"/>
</dbReference>
<evidence type="ECO:0000259" key="9">
    <source>
        <dbReference type="PROSITE" id="PS50109"/>
    </source>
</evidence>
<dbReference type="PANTHER" id="PTHR42878:SF15">
    <property type="entry name" value="BACTERIOPHYTOCHROME"/>
    <property type="match status" value="1"/>
</dbReference>
<accession>A0A1I2DVU7</accession>
<dbReference type="SUPFAM" id="SSF55874">
    <property type="entry name" value="ATPase domain of HSP90 chaperone/DNA topoisomerase II/histidine kinase"/>
    <property type="match status" value="1"/>
</dbReference>
<keyword evidence="3" id="KW-0597">Phosphoprotein</keyword>
<dbReference type="PANTHER" id="PTHR42878">
    <property type="entry name" value="TWO-COMPONENT HISTIDINE KINASE"/>
    <property type="match status" value="1"/>
</dbReference>
<dbReference type="EC" id="2.7.13.3" evidence="2"/>
<keyword evidence="11" id="KW-1185">Reference proteome</keyword>
<dbReference type="EMBL" id="FONY01000008">
    <property type="protein sequence ID" value="SFE84725.1"/>
    <property type="molecule type" value="Genomic_DNA"/>
</dbReference>
<dbReference type="PROSITE" id="PS50109">
    <property type="entry name" value="HIS_KIN"/>
    <property type="match status" value="1"/>
</dbReference>
<dbReference type="SMART" id="SM00028">
    <property type="entry name" value="TPR"/>
    <property type="match status" value="5"/>
</dbReference>
<sequence length="683" mass="78969">MKYFFSYLFFFFIYFGSYCPTFAQNQRAIDSLETLLANPQLADTTKAKMYIDLSILYYANNLNKAIELIKESEKLSKKTNYLRGEALALHWEGIYESMQGSSEKSIHAFLQSLEISEKINYPTMKGANLARIADINREQGNYQKALELGTKGIEILRKVPEKLYLLHALHRLGTLYSDQNQFETALSYYQEGLTIAKEIKASNQISLYSFQIANVYFKQAKYKEALEYLEEGLSISQKNKNLIQQSRILNLIGEIYLKENNTKGSLEYFYKALPLAKQADATPDLKNTYWGLYQSHKKLGRIDSTLCYLEYATSLKDSLYNVEKNRMVNFFQVDAEIEKQKIELEKKQVEVENRTLLLYLGGIFIVFITLITVILFYSNQRQKKANSLLLKQKEEMFKQKQQIEKQNMSLQSLNEEISQQKEEIETLNNQLEQLVQDRTNQLKITVDNLSKQNQDLAQFSYIVSHNLRSPVARILGLINIFNENKYEDEFNKQIIAHLKQTTSELDTVIKDLTQIIAIRNSLDKTKEKINLYEVLHLTQEVLKDEIQKTNAEIIANFQIFDYIYSIKSYVQSIIYNLLSNAIKYRSEKRKPLIILKTALVGNFICLSVQDNGLGMDLSKTDTYKIFGLYQRLHDHVDGKGMGLFLVKTQVESLGGSIEVESQLDVGTTFKIYFPNNQTDTSIG</sequence>
<feature type="coiled-coil region" evidence="7">
    <location>
        <begin position="386"/>
        <end position="444"/>
    </location>
</feature>
<dbReference type="SUPFAM" id="SSF47384">
    <property type="entry name" value="Homodimeric domain of signal transducing histidine kinase"/>
    <property type="match status" value="1"/>
</dbReference>
<dbReference type="Gene3D" id="1.10.287.130">
    <property type="match status" value="1"/>
</dbReference>
<dbReference type="InterPro" id="IPR005467">
    <property type="entry name" value="His_kinase_dom"/>
</dbReference>
<evidence type="ECO:0000256" key="1">
    <source>
        <dbReference type="ARBA" id="ARBA00000085"/>
    </source>
</evidence>
<dbReference type="GO" id="GO:0030295">
    <property type="term" value="F:protein kinase activator activity"/>
    <property type="evidence" value="ECO:0007669"/>
    <property type="project" value="TreeGrafter"/>
</dbReference>
<dbReference type="Proteomes" id="UP000199513">
    <property type="component" value="Unassembled WGS sequence"/>
</dbReference>
<evidence type="ECO:0000256" key="5">
    <source>
        <dbReference type="ARBA" id="ARBA00022777"/>
    </source>
</evidence>
<keyword evidence="8" id="KW-0472">Membrane</keyword>
<dbReference type="InterPro" id="IPR036890">
    <property type="entry name" value="HATPase_C_sf"/>
</dbReference>
<dbReference type="STRING" id="1003.SAMN04488541_100840"/>
<evidence type="ECO:0000256" key="6">
    <source>
        <dbReference type="PROSITE-ProRule" id="PRU00339"/>
    </source>
</evidence>